<dbReference type="PROSITE" id="PS51379">
    <property type="entry name" value="4FE4S_FER_2"/>
    <property type="match status" value="2"/>
</dbReference>
<dbReference type="RefSeq" id="WP_044351001.1">
    <property type="nucleotide sequence ID" value="NZ_AZAC01000034.1"/>
</dbReference>
<dbReference type="InterPro" id="IPR017896">
    <property type="entry name" value="4Fe4S_Fe-S-bd"/>
</dbReference>
<organism evidence="2 3">
    <name type="scientific">Dethiosulfatarculus sandiegensis</name>
    <dbReference type="NCBI Taxonomy" id="1429043"/>
    <lineage>
        <taxon>Bacteria</taxon>
        <taxon>Pseudomonadati</taxon>
        <taxon>Thermodesulfobacteriota</taxon>
        <taxon>Desulfarculia</taxon>
        <taxon>Desulfarculales</taxon>
        <taxon>Desulfarculaceae</taxon>
        <taxon>Dethiosulfatarculus</taxon>
    </lineage>
</organism>
<dbReference type="AlphaFoldDB" id="A0A0D2HNN5"/>
<accession>A0A0D2HNN5</accession>
<dbReference type="Pfam" id="PF12837">
    <property type="entry name" value="Fer4_6"/>
    <property type="match status" value="1"/>
</dbReference>
<dbReference type="SUPFAM" id="SSF54862">
    <property type="entry name" value="4Fe-4S ferredoxins"/>
    <property type="match status" value="1"/>
</dbReference>
<name>A0A0D2HNN5_9BACT</name>
<evidence type="ECO:0000313" key="2">
    <source>
        <dbReference type="EMBL" id="KIX12188.1"/>
    </source>
</evidence>
<dbReference type="OrthoDB" id="9795268at2"/>
<dbReference type="Proteomes" id="UP000032233">
    <property type="component" value="Unassembled WGS sequence"/>
</dbReference>
<proteinExistence type="predicted"/>
<comment type="caution">
    <text evidence="2">The sequence shown here is derived from an EMBL/GenBank/DDBJ whole genome shotgun (WGS) entry which is preliminary data.</text>
</comment>
<dbReference type="InterPro" id="IPR052911">
    <property type="entry name" value="Corrinoid_activation_enz"/>
</dbReference>
<evidence type="ECO:0000259" key="1">
    <source>
        <dbReference type="PROSITE" id="PS51379"/>
    </source>
</evidence>
<dbReference type="Gene3D" id="3.30.70.20">
    <property type="match status" value="1"/>
</dbReference>
<keyword evidence="3" id="KW-1185">Reference proteome</keyword>
<protein>
    <submittedName>
        <fullName evidence="2">4Fe-4S ferredoxin</fullName>
    </submittedName>
</protein>
<sequence length="252" mass="27027">MNQVRNIIEIDEELCNGCGQCILDCAEGALELVEGKAKLVREIFCDGLGACIGSCPTGALTITQRQAEDFDEKAVEERLSKLKSKGQAPAPEIPEIPACGCPSSESRVLSPVEPSRPGQGEEVSTLGHWPIKLQLLQPGAPFLKNADLILLADCAAASLPDLHSRFLPGKAIALACPKLDNPQAHVEKLTQLLEGARPQSVTVVHMEVPCCKGLEFILQKALEKTDAEPRLGSIKIARDGSILEALNVPWNL</sequence>
<dbReference type="EMBL" id="AZAC01000034">
    <property type="protein sequence ID" value="KIX12188.1"/>
    <property type="molecule type" value="Genomic_DNA"/>
</dbReference>
<dbReference type="PANTHER" id="PTHR42895:SF1">
    <property type="entry name" value="IRON-SULFUR CLUSTER PROTEIN"/>
    <property type="match status" value="1"/>
</dbReference>
<dbReference type="PATRIC" id="fig|1429043.3.peg.4383"/>
<dbReference type="PANTHER" id="PTHR42895">
    <property type="entry name" value="IRON-SULFUR CLUSTER-BINDING PROTEIN-RELATED"/>
    <property type="match status" value="1"/>
</dbReference>
<dbReference type="STRING" id="1429043.X474_20685"/>
<feature type="domain" description="4Fe-4S ferredoxin-type" evidence="1">
    <location>
        <begin position="6"/>
        <end position="35"/>
    </location>
</feature>
<feature type="domain" description="4Fe-4S ferredoxin-type" evidence="1">
    <location>
        <begin position="36"/>
        <end position="65"/>
    </location>
</feature>
<evidence type="ECO:0000313" key="3">
    <source>
        <dbReference type="Proteomes" id="UP000032233"/>
    </source>
</evidence>
<dbReference type="InParanoid" id="A0A0D2HNN5"/>
<reference evidence="2 3" key="1">
    <citation type="submission" date="2013-11" db="EMBL/GenBank/DDBJ databases">
        <title>Metagenomic analysis of a methanogenic consortium involved in long chain n-alkane degradation.</title>
        <authorList>
            <person name="Davidova I.A."/>
            <person name="Callaghan A.V."/>
            <person name="Wawrik B."/>
            <person name="Pruitt S."/>
            <person name="Marks C."/>
            <person name="Duncan K.E."/>
            <person name="Suflita J.M."/>
        </authorList>
    </citation>
    <scope>NUCLEOTIDE SEQUENCE [LARGE SCALE GENOMIC DNA]</scope>
    <source>
        <strain evidence="2 3">SPR</strain>
    </source>
</reference>
<gene>
    <name evidence="2" type="ORF">X474_20685</name>
</gene>